<protein>
    <submittedName>
        <fullName evidence="1">DUF452 domain-containing protein</fullName>
    </submittedName>
</protein>
<dbReference type="InterPro" id="IPR007398">
    <property type="entry name" value="BioG"/>
</dbReference>
<dbReference type="GeneID" id="77468242"/>
<evidence type="ECO:0000313" key="2">
    <source>
        <dbReference type="Proteomes" id="UP000241238"/>
    </source>
</evidence>
<evidence type="ECO:0000313" key="1">
    <source>
        <dbReference type="EMBL" id="AVQ31454.1"/>
    </source>
</evidence>
<dbReference type="Proteomes" id="UP000241238">
    <property type="component" value="Chromosome"/>
</dbReference>
<dbReference type="RefSeq" id="WP_107123236.1">
    <property type="nucleotide sequence ID" value="NZ_CP028103.1"/>
</dbReference>
<keyword evidence="2" id="KW-1185">Reference proteome</keyword>
<reference evidence="2" key="1">
    <citation type="journal article" date="2018" name="MSphere">
        <title>Fusobacterium Genomics Using MinION and Illumina Sequencing Enables Genome Completion and Correction.</title>
        <authorList>
            <person name="Todd S.M."/>
            <person name="Settlage R.E."/>
            <person name="Lahmers K.K."/>
            <person name="Slade D.J."/>
        </authorList>
    </citation>
    <scope>NUCLEOTIDE SEQUENCE [LARGE SCALE GENOMIC DNA]</scope>
    <source>
        <strain evidence="2">ATCC 27725</strain>
    </source>
</reference>
<name>A0ABN5JH58_FUSVA</name>
<dbReference type="EMBL" id="CP028103">
    <property type="protein sequence ID" value="AVQ31454.1"/>
    <property type="molecule type" value="Genomic_DNA"/>
</dbReference>
<dbReference type="SUPFAM" id="SSF53474">
    <property type="entry name" value="alpha/beta-Hydrolases"/>
    <property type="match status" value="1"/>
</dbReference>
<organism evidence="1 2">
    <name type="scientific">Fusobacterium varium ATCC 27725</name>
    <dbReference type="NCBI Taxonomy" id="469618"/>
    <lineage>
        <taxon>Bacteria</taxon>
        <taxon>Fusobacteriati</taxon>
        <taxon>Fusobacteriota</taxon>
        <taxon>Fusobacteriia</taxon>
        <taxon>Fusobacteriales</taxon>
        <taxon>Fusobacteriaceae</taxon>
        <taxon>Fusobacterium</taxon>
    </lineage>
</organism>
<proteinExistence type="predicted"/>
<gene>
    <name evidence="1" type="ORF">C4N18_09570</name>
</gene>
<dbReference type="InterPro" id="IPR029058">
    <property type="entry name" value="AB_hydrolase_fold"/>
</dbReference>
<accession>A0ABN5JH58</accession>
<sequence length="197" mass="22802">MKLILFFNGWGMDENIVSHLEIPIGYTLKIINFPYNFDKTILTQYDDIIFIGWSFGSYYLAKYLLENNIRSKKIISLNGTPETIGKNGISEGVFNLTLDTLTSDTLQKFYENMGIDNTFSPSKKNFEDIKDELQYFKNNYIPLKNIFTHAFIGKKDKIIPALRQKKYFESNSVNITELLCGHYPFSVIKSWSTLIGE</sequence>
<dbReference type="Pfam" id="PF04301">
    <property type="entry name" value="BioG"/>
    <property type="match status" value="1"/>
</dbReference>
<dbReference type="Gene3D" id="3.40.50.1820">
    <property type="entry name" value="alpha/beta hydrolase"/>
    <property type="match status" value="1"/>
</dbReference>